<keyword evidence="2 7" id="KW-0645">Protease</keyword>
<dbReference type="InterPro" id="IPR016098">
    <property type="entry name" value="CAP/MinC_C"/>
</dbReference>
<dbReference type="SUPFAM" id="SSF50630">
    <property type="entry name" value="Acid proteases"/>
    <property type="match status" value="1"/>
</dbReference>
<evidence type="ECO:0000256" key="6">
    <source>
        <dbReference type="PIRSR" id="PIRSR601461-2"/>
    </source>
</evidence>
<comment type="caution">
    <text evidence="10">The sequence shown here is derived from an EMBL/GenBank/DDBJ whole genome shotgun (WGS) entry which is preliminary data.</text>
</comment>
<evidence type="ECO:0000256" key="5">
    <source>
        <dbReference type="PIRSR" id="PIRSR601461-1"/>
    </source>
</evidence>
<evidence type="ECO:0000256" key="2">
    <source>
        <dbReference type="ARBA" id="ARBA00022670"/>
    </source>
</evidence>
<dbReference type="GO" id="GO:0006508">
    <property type="term" value="P:proteolysis"/>
    <property type="evidence" value="ECO:0007669"/>
    <property type="project" value="UniProtKB-KW"/>
</dbReference>
<feature type="active site" evidence="5">
    <location>
        <position position="566"/>
    </location>
</feature>
<evidence type="ECO:0000313" key="11">
    <source>
        <dbReference type="Proteomes" id="UP000553632"/>
    </source>
</evidence>
<dbReference type="EMBL" id="JABANO010039588">
    <property type="protein sequence ID" value="KAF4691572.1"/>
    <property type="molecule type" value="Genomic_DNA"/>
</dbReference>
<keyword evidence="11" id="KW-1185">Reference proteome</keyword>
<feature type="non-terminal residue" evidence="10">
    <location>
        <position position="879"/>
    </location>
</feature>
<dbReference type="InterPro" id="IPR033121">
    <property type="entry name" value="PEPTIDASE_A1"/>
</dbReference>
<feature type="region of interest" description="Disordered" evidence="8">
    <location>
        <begin position="60"/>
        <end position="100"/>
    </location>
</feature>
<feature type="compositionally biased region" description="Low complexity" evidence="8">
    <location>
        <begin position="69"/>
        <end position="80"/>
    </location>
</feature>
<feature type="domain" description="Peptidase A1" evidence="9">
    <location>
        <begin position="546"/>
        <end position="863"/>
    </location>
</feature>
<feature type="region of interest" description="Disordered" evidence="8">
    <location>
        <begin position="239"/>
        <end position="290"/>
    </location>
</feature>
<dbReference type="Gene3D" id="2.40.70.10">
    <property type="entry name" value="Acid Proteases"/>
    <property type="match status" value="2"/>
</dbReference>
<dbReference type="Gene3D" id="2.160.20.70">
    <property type="match status" value="1"/>
</dbReference>
<reference evidence="10 11" key="1">
    <citation type="submission" date="2020-04" db="EMBL/GenBank/DDBJ databases">
        <title>Perkinsus olseni comparative genomics.</title>
        <authorList>
            <person name="Bogema D.R."/>
        </authorList>
    </citation>
    <scope>NUCLEOTIDE SEQUENCE [LARGE SCALE GENOMIC DNA]</scope>
    <source>
        <strain evidence="10 11">ATCC PRA-207</strain>
    </source>
</reference>
<keyword evidence="4 7" id="KW-0378">Hydrolase</keyword>
<comment type="similarity">
    <text evidence="1 7">Belongs to the peptidase A1 family.</text>
</comment>
<proteinExistence type="inferred from homology"/>
<feature type="compositionally biased region" description="Basic residues" evidence="8">
    <location>
        <begin position="244"/>
        <end position="255"/>
    </location>
</feature>
<feature type="compositionally biased region" description="Low complexity" evidence="8">
    <location>
        <begin position="273"/>
        <end position="286"/>
    </location>
</feature>
<feature type="disulfide bond" evidence="6">
    <location>
        <begin position="579"/>
        <end position="584"/>
    </location>
</feature>
<keyword evidence="3 7" id="KW-0064">Aspartyl protease</keyword>
<dbReference type="InterPro" id="IPR012945">
    <property type="entry name" value="Tubulin-bd_cofactor_C_dom"/>
</dbReference>
<dbReference type="InterPro" id="IPR001969">
    <property type="entry name" value="Aspartic_peptidase_AS"/>
</dbReference>
<dbReference type="PANTHER" id="PTHR47966:SF51">
    <property type="entry name" value="BETA-SITE APP-CLEAVING ENZYME, ISOFORM A-RELATED"/>
    <property type="match status" value="1"/>
</dbReference>
<dbReference type="Pfam" id="PF07986">
    <property type="entry name" value="TBCC"/>
    <property type="match status" value="1"/>
</dbReference>
<evidence type="ECO:0000313" key="10">
    <source>
        <dbReference type="EMBL" id="KAF4691572.1"/>
    </source>
</evidence>
<evidence type="ECO:0000259" key="9">
    <source>
        <dbReference type="PROSITE" id="PS51767"/>
    </source>
</evidence>
<dbReference type="GO" id="GO:0004190">
    <property type="term" value="F:aspartic-type endopeptidase activity"/>
    <property type="evidence" value="ECO:0007669"/>
    <property type="project" value="UniProtKB-KW"/>
</dbReference>
<dbReference type="InterPro" id="IPR034164">
    <property type="entry name" value="Pepsin-like_dom"/>
</dbReference>
<organism evidence="10 11">
    <name type="scientific">Perkinsus olseni</name>
    <name type="common">Perkinsus atlanticus</name>
    <dbReference type="NCBI Taxonomy" id="32597"/>
    <lineage>
        <taxon>Eukaryota</taxon>
        <taxon>Sar</taxon>
        <taxon>Alveolata</taxon>
        <taxon>Perkinsozoa</taxon>
        <taxon>Perkinsea</taxon>
        <taxon>Perkinsida</taxon>
        <taxon>Perkinsidae</taxon>
        <taxon>Perkinsus</taxon>
    </lineage>
</organism>
<evidence type="ECO:0000256" key="7">
    <source>
        <dbReference type="RuleBase" id="RU000454"/>
    </source>
</evidence>
<feature type="active site" evidence="5">
    <location>
        <position position="754"/>
    </location>
</feature>
<name>A0A7J6P6B0_PEROL</name>
<dbReference type="PANTHER" id="PTHR47966">
    <property type="entry name" value="BETA-SITE APP-CLEAVING ENZYME, ISOFORM A-RELATED"/>
    <property type="match status" value="1"/>
</dbReference>
<dbReference type="Pfam" id="PF00026">
    <property type="entry name" value="Asp"/>
    <property type="match status" value="1"/>
</dbReference>
<dbReference type="Proteomes" id="UP000553632">
    <property type="component" value="Unassembled WGS sequence"/>
</dbReference>
<evidence type="ECO:0000256" key="1">
    <source>
        <dbReference type="ARBA" id="ARBA00007447"/>
    </source>
</evidence>
<dbReference type="CDD" id="cd05471">
    <property type="entry name" value="pepsin_like"/>
    <property type="match status" value="1"/>
</dbReference>
<keyword evidence="6" id="KW-1015">Disulfide bond</keyword>
<accession>A0A7J6P6B0</accession>
<evidence type="ECO:0000256" key="3">
    <source>
        <dbReference type="ARBA" id="ARBA00022750"/>
    </source>
</evidence>
<dbReference type="PROSITE" id="PS00141">
    <property type="entry name" value="ASP_PROTEASE"/>
    <property type="match status" value="1"/>
</dbReference>
<evidence type="ECO:0000256" key="8">
    <source>
        <dbReference type="SAM" id="MobiDB-lite"/>
    </source>
</evidence>
<dbReference type="PROSITE" id="PS51767">
    <property type="entry name" value="PEPTIDASE_A1"/>
    <property type="match status" value="1"/>
</dbReference>
<dbReference type="InterPro" id="IPR021109">
    <property type="entry name" value="Peptidase_aspartic_dom_sf"/>
</dbReference>
<dbReference type="InterPro" id="IPR001461">
    <property type="entry name" value="Aspartic_peptidase_A1"/>
</dbReference>
<evidence type="ECO:0000256" key="4">
    <source>
        <dbReference type="ARBA" id="ARBA00022801"/>
    </source>
</evidence>
<protein>
    <recommendedName>
        <fullName evidence="9">Peptidase A1 domain-containing protein</fullName>
    </recommendedName>
</protein>
<gene>
    <name evidence="10" type="ORF">FOZ63_020972</name>
</gene>
<sequence length="879" mass="95804">GDTSIIRVEEFTDEKHGETLGHIGKGKGFGKGKGKGYGWGKGGWGGKGYSSWGGKGGYGDWGAAPPPSGGSYDDPYSGGRSPRGRDSRRRSPSYGEREAVHGKLVSPSRVGALFVSQLRLRSCCKNIKQMWLIERSRYYSVITDMLGVHEDDASANDLLALRAGVVDLEREVLKAATMASSSSTPITRQDIDKWGSLVVQYTEALTTSLVVEGSSMPSYDVKMAKQRLNTVTTLLEAMQSADRQRRRRHGKRFSFRQRPIPDDEWEAPRTKESTATTAGPSPASTSVYPSSANVIGSRDGGVFDVEVNSSSEVYTLQDLTNCTVRFNTTTSSSTAPVQHLPAAIYIHGVCKSFIAVTHESSTPGIPVGPVILCYDCHDTIIQLSGCYARQLRLHTSDGMVIYANATATPIIEDCTRIAMGGSFDISPSSVTVADFSYLQVDGVSPNWRPIPDKVTVRRHVWDGTPPLNEPSIHHVKASLLTMPVTLARLIITSASLAAAVEATMITLRSPYESVEARHKARIEYKQSATAGTQTSMARLAVTRGSYYGPILIGPEGEEQVFDVVFDTGSVNLWVPDATCDTRACSEHKAYRGDEAQAEDESVMGIKYSTGNVQIKQHWDRVKIGNSSTPHQSFGTAVYESDFPFEDYPFDGVCGLSWSRPDASFNLDGPTLMENMPDLGVFTFYHSKDPALPGALFLGGSRPPADKVAPGARIRWFPLVSSTHWDLGAIDVVVNGRRLGACTREEGSPCHLLVDTGTSDISFPSDVFDIVSDALNVRAGCSNYDTLPMLTYIVRGEDEYGKETEVEVDVSPAEYALRYDGFCDIDISARDVNSNRGPLWIVGSPFLQAYMTTFDRDNHRIGIVRSQHSHSESLISGTSY</sequence>
<dbReference type="PRINTS" id="PR00792">
    <property type="entry name" value="PEPSIN"/>
</dbReference>
<dbReference type="AlphaFoldDB" id="A0A7J6P6B0"/>